<dbReference type="Proteomes" id="UP000321570">
    <property type="component" value="Unassembled WGS sequence"/>
</dbReference>
<organism evidence="1 3">
    <name type="scientific">Hymenolepis diminuta</name>
    <name type="common">Rat tapeworm</name>
    <dbReference type="NCBI Taxonomy" id="6216"/>
    <lineage>
        <taxon>Eukaryota</taxon>
        <taxon>Metazoa</taxon>
        <taxon>Spiralia</taxon>
        <taxon>Lophotrochozoa</taxon>
        <taxon>Platyhelminthes</taxon>
        <taxon>Cestoda</taxon>
        <taxon>Eucestoda</taxon>
        <taxon>Cyclophyllidea</taxon>
        <taxon>Hymenolepididae</taxon>
        <taxon>Hymenolepis</taxon>
    </lineage>
</organism>
<reference evidence="1 3" key="1">
    <citation type="submission" date="2019-07" db="EMBL/GenBank/DDBJ databases">
        <authorList>
            <person name="Jastrzebski P J."/>
            <person name="Paukszto L."/>
            <person name="Jastrzebski P J."/>
        </authorList>
    </citation>
    <scope>NUCLEOTIDE SEQUENCE [LARGE SCALE GENOMIC DNA]</scope>
    <source>
        <strain evidence="1 3">WMS-il1</strain>
    </source>
</reference>
<keyword evidence="3" id="KW-1185">Reference proteome</keyword>
<dbReference type="AlphaFoldDB" id="A0A564Z472"/>
<proteinExistence type="predicted"/>
<accession>A0A564Z472</accession>
<dbReference type="EMBL" id="CABIJS010000610">
    <property type="protein sequence ID" value="VUZ54099.1"/>
    <property type="molecule type" value="Genomic_DNA"/>
</dbReference>
<dbReference type="EMBL" id="CABIJS010000610">
    <property type="protein sequence ID" value="VUZ54103.1"/>
    <property type="molecule type" value="Genomic_DNA"/>
</dbReference>
<evidence type="ECO:0000313" key="1">
    <source>
        <dbReference type="EMBL" id="VUZ54099.1"/>
    </source>
</evidence>
<protein>
    <submittedName>
        <fullName evidence="1">Uncharacterized protein</fullName>
    </submittedName>
</protein>
<evidence type="ECO:0000313" key="3">
    <source>
        <dbReference type="Proteomes" id="UP000321570"/>
    </source>
</evidence>
<name>A0A564Z472_HYMDI</name>
<evidence type="ECO:0000313" key="2">
    <source>
        <dbReference type="EMBL" id="VUZ54103.1"/>
    </source>
</evidence>
<gene>
    <name evidence="2" type="ORF">WMSIL1_LOCUS12253</name>
    <name evidence="1" type="ORF">WMSIL1_LOCUS12283</name>
</gene>
<sequence length="62" mass="6617">MATCNCSELSYFEHPALGSSFSLKSSFLKSPAESHLLQVFSFTASFPQVSLIGFAAELAVSP</sequence>